<dbReference type="NCBIfam" id="TIGR01356">
    <property type="entry name" value="aroA"/>
    <property type="match status" value="1"/>
</dbReference>
<feature type="binding site" evidence="8">
    <location>
        <position position="357"/>
    </location>
    <ligand>
        <name>3-phosphoshikimate</name>
        <dbReference type="ChEBI" id="CHEBI:145989"/>
    </ligand>
</feature>
<keyword evidence="5 8" id="KW-0808">Transferase</keyword>
<evidence type="ECO:0000256" key="4">
    <source>
        <dbReference type="ARBA" id="ARBA00022605"/>
    </source>
</evidence>
<protein>
    <recommendedName>
        <fullName evidence="8">3-phosphoshikimate 1-carboxyvinyltransferase</fullName>
        <ecNumber evidence="8">2.5.1.19</ecNumber>
    </recommendedName>
    <alternativeName>
        <fullName evidence="8">5-enolpyruvylshikimate-3-phosphate synthase</fullName>
        <shortName evidence="8">EPSP synthase</shortName>
        <shortName evidence="8">EPSPS</shortName>
    </alternativeName>
</protein>
<dbReference type="InterPro" id="IPR006264">
    <property type="entry name" value="EPSP_synthase"/>
</dbReference>
<feature type="binding site" evidence="8">
    <location>
        <position position="330"/>
    </location>
    <ligand>
        <name>3-phosphoshikimate</name>
        <dbReference type="ChEBI" id="CHEBI:145989"/>
    </ligand>
</feature>
<comment type="subcellular location">
    <subcellularLocation>
        <location evidence="8">Cytoplasm</location>
    </subcellularLocation>
</comment>
<feature type="binding site" evidence="8">
    <location>
        <position position="177"/>
    </location>
    <ligand>
        <name>phosphoenolpyruvate</name>
        <dbReference type="ChEBI" id="CHEBI:58702"/>
    </ligand>
</feature>
<dbReference type="GO" id="GO:0003866">
    <property type="term" value="F:3-phosphoshikimate 1-carboxyvinyltransferase activity"/>
    <property type="evidence" value="ECO:0007669"/>
    <property type="project" value="UniProtKB-UniRule"/>
</dbReference>
<feature type="binding site" evidence="8">
    <location>
        <position position="34"/>
    </location>
    <ligand>
        <name>3-phosphoshikimate</name>
        <dbReference type="ChEBI" id="CHEBI:145989"/>
    </ligand>
</feature>
<accession>A0A2W5C0S1</accession>
<comment type="subunit">
    <text evidence="8">Monomer.</text>
</comment>
<evidence type="ECO:0000313" key="11">
    <source>
        <dbReference type="Proteomes" id="UP000249557"/>
    </source>
</evidence>
<organism evidence="10 11">
    <name type="scientific">Micavibrio aeruginosavorus</name>
    <dbReference type="NCBI Taxonomy" id="349221"/>
    <lineage>
        <taxon>Bacteria</taxon>
        <taxon>Pseudomonadati</taxon>
        <taxon>Bdellovibrionota</taxon>
        <taxon>Bdellovibrionia</taxon>
        <taxon>Bdellovibrionales</taxon>
        <taxon>Pseudobdellovibrionaceae</taxon>
        <taxon>Micavibrio</taxon>
    </lineage>
</organism>
<dbReference type="InterPro" id="IPR001986">
    <property type="entry name" value="Enolpyruvate_Tfrase_dom"/>
</dbReference>
<keyword evidence="6 8" id="KW-0057">Aromatic amino acid biosynthesis</keyword>
<comment type="caution">
    <text evidence="10">The sequence shown here is derived from an EMBL/GenBank/DDBJ whole genome shotgun (WGS) entry which is preliminary data.</text>
</comment>
<dbReference type="InterPro" id="IPR023193">
    <property type="entry name" value="EPSP_synthase_CS"/>
</dbReference>
<feature type="binding site" evidence="8">
    <location>
        <position position="361"/>
    </location>
    <ligand>
        <name>phosphoenolpyruvate</name>
        <dbReference type="ChEBI" id="CHEBI:58702"/>
    </ligand>
</feature>
<dbReference type="FunFam" id="3.65.10.10:FF:000005">
    <property type="entry name" value="3-phosphoshikimate 1-carboxyvinyltransferase"/>
    <property type="match status" value="1"/>
</dbReference>
<dbReference type="CDD" id="cd01556">
    <property type="entry name" value="EPSP_synthase"/>
    <property type="match status" value="1"/>
</dbReference>
<evidence type="ECO:0000256" key="2">
    <source>
        <dbReference type="ARBA" id="ARBA00009948"/>
    </source>
</evidence>
<keyword evidence="4 8" id="KW-0028">Amino-acid biosynthesis</keyword>
<dbReference type="AlphaFoldDB" id="A0A2W5C0S1"/>
<feature type="domain" description="Enolpyruvate transferase" evidence="9">
    <location>
        <begin position="16"/>
        <end position="438"/>
    </location>
</feature>
<feature type="binding site" evidence="8">
    <location>
        <position position="405"/>
    </location>
    <ligand>
        <name>phosphoenolpyruvate</name>
        <dbReference type="ChEBI" id="CHEBI:58702"/>
    </ligand>
</feature>
<dbReference type="GO" id="GO:0005737">
    <property type="term" value="C:cytoplasm"/>
    <property type="evidence" value="ECO:0007669"/>
    <property type="project" value="UniProtKB-SubCell"/>
</dbReference>
<dbReference type="Gene3D" id="3.65.10.10">
    <property type="entry name" value="Enolpyruvate transferase domain"/>
    <property type="match status" value="2"/>
</dbReference>
<evidence type="ECO:0000259" key="9">
    <source>
        <dbReference type="Pfam" id="PF00275"/>
    </source>
</evidence>
<evidence type="ECO:0000256" key="6">
    <source>
        <dbReference type="ARBA" id="ARBA00023141"/>
    </source>
</evidence>
<dbReference type="GO" id="GO:0009073">
    <property type="term" value="P:aromatic amino acid family biosynthetic process"/>
    <property type="evidence" value="ECO:0007669"/>
    <property type="project" value="UniProtKB-KW"/>
</dbReference>
<feature type="binding site" evidence="8">
    <location>
        <position position="30"/>
    </location>
    <ligand>
        <name>3-phosphoshikimate</name>
        <dbReference type="ChEBI" id="CHEBI:145989"/>
    </ligand>
</feature>
<dbReference type="PANTHER" id="PTHR21090:SF5">
    <property type="entry name" value="PENTAFUNCTIONAL AROM POLYPEPTIDE"/>
    <property type="match status" value="1"/>
</dbReference>
<dbReference type="SUPFAM" id="SSF55205">
    <property type="entry name" value="EPT/RTPC-like"/>
    <property type="match status" value="1"/>
</dbReference>
<dbReference type="Pfam" id="PF00275">
    <property type="entry name" value="EPSP_synthase"/>
    <property type="match status" value="1"/>
</dbReference>
<dbReference type="InterPro" id="IPR013792">
    <property type="entry name" value="RNA3'P_cycl/enolpyr_Trfase_a/b"/>
</dbReference>
<gene>
    <name evidence="8 10" type="primary">aroA</name>
    <name evidence="10" type="ORF">DI626_00505</name>
</gene>
<feature type="binding site" evidence="8">
    <location>
        <position position="102"/>
    </location>
    <ligand>
        <name>phosphoenolpyruvate</name>
        <dbReference type="ChEBI" id="CHEBI:58702"/>
    </ligand>
</feature>
<name>A0A2W5C0S1_9BACT</name>
<comment type="caution">
    <text evidence="8">Lacks conserved residue(s) required for the propagation of feature annotation.</text>
</comment>
<sequence>MTHAAQSPVPFQSVKSGALKGTAAIPGDKSVSHRSLMFGGIAKERTVIHGLLEGEDVLNTAAAMRAMGATIEKHDDGTWSVEGVGIGNLKSPAAPMEMGNSGTSTRLLAGLVAGHGISASFTGDASLTKRPMGRIITPLEQMGASFDASEGGRLPMTVHGAREVKAIEYKLPVASAQVKSAVMLAGLRADGVTTVIETKPTRDHTENMLRHFGVTVDVEDLDNGAQAVHLKGGQDMIAAGDIFVPRDPSSAAFPAVAAALCAGSDVLLPNIGMNPRRNGIFLCLKEMGADIAFENERIEAGEPVADIRVRGTKMLQGITVPEERVPSMIDEFPVLFVAASFASGITRCTGLDELRVKESDRLAVMAKGLEACGVKLEMGEDSLTIFGNGTPPQGGATIETALDHRIAMSFLIMGLAAQTPVIIDDIAPVATSFPNFVALMNGLSGGESLKAL</sequence>
<proteinExistence type="inferred from homology"/>
<dbReference type="HAMAP" id="MF_00210">
    <property type="entry name" value="EPSP_synth"/>
    <property type="match status" value="1"/>
</dbReference>
<dbReference type="EC" id="2.5.1.19" evidence="8"/>
<dbReference type="GO" id="GO:0009423">
    <property type="term" value="P:chorismate biosynthetic process"/>
    <property type="evidence" value="ECO:0007669"/>
    <property type="project" value="UniProtKB-UniRule"/>
</dbReference>
<dbReference type="UniPathway" id="UPA00053">
    <property type="reaction ID" value="UER00089"/>
</dbReference>
<dbReference type="PANTHER" id="PTHR21090">
    <property type="entry name" value="AROM/DEHYDROQUINATE SYNTHASE"/>
    <property type="match status" value="1"/>
</dbReference>
<evidence type="ECO:0000256" key="5">
    <source>
        <dbReference type="ARBA" id="ARBA00022679"/>
    </source>
</evidence>
<evidence type="ECO:0000256" key="3">
    <source>
        <dbReference type="ARBA" id="ARBA00022490"/>
    </source>
</evidence>
<feature type="binding site" evidence="8">
    <location>
        <position position="130"/>
    </location>
    <ligand>
        <name>phosphoenolpyruvate</name>
        <dbReference type="ChEBI" id="CHEBI:58702"/>
    </ligand>
</feature>
<feature type="active site" description="Proton acceptor" evidence="8">
    <location>
        <position position="330"/>
    </location>
</feature>
<feature type="binding site" evidence="8">
    <location>
        <position position="177"/>
    </location>
    <ligand>
        <name>3-phosphoshikimate</name>
        <dbReference type="ChEBI" id="CHEBI:145989"/>
    </ligand>
</feature>
<feature type="binding site" evidence="8">
    <location>
        <position position="29"/>
    </location>
    <ligand>
        <name>phosphoenolpyruvate</name>
        <dbReference type="ChEBI" id="CHEBI:58702"/>
    </ligand>
</feature>
<feature type="binding site" evidence="8">
    <location>
        <position position="175"/>
    </location>
    <ligand>
        <name>3-phosphoshikimate</name>
        <dbReference type="ChEBI" id="CHEBI:145989"/>
    </ligand>
</feature>
<dbReference type="InterPro" id="IPR036968">
    <property type="entry name" value="Enolpyruvate_Tfrase_sf"/>
</dbReference>
<evidence type="ECO:0000313" key="10">
    <source>
        <dbReference type="EMBL" id="PZO88915.1"/>
    </source>
</evidence>
<dbReference type="PIRSF" id="PIRSF000505">
    <property type="entry name" value="EPSPS"/>
    <property type="match status" value="1"/>
</dbReference>
<dbReference type="EMBL" id="QFNK01000004">
    <property type="protein sequence ID" value="PZO88915.1"/>
    <property type="molecule type" value="Genomic_DNA"/>
</dbReference>
<dbReference type="Proteomes" id="UP000249557">
    <property type="component" value="Unassembled WGS sequence"/>
</dbReference>
<feature type="binding site" evidence="8">
    <location>
        <position position="29"/>
    </location>
    <ligand>
        <name>3-phosphoshikimate</name>
        <dbReference type="ChEBI" id="CHEBI:145989"/>
    </ligand>
</feature>
<keyword evidence="3 8" id="KW-0963">Cytoplasm</keyword>
<comment type="catalytic activity">
    <reaction evidence="7">
        <text>3-phosphoshikimate + phosphoenolpyruvate = 5-O-(1-carboxyvinyl)-3-phosphoshikimate + phosphate</text>
        <dbReference type="Rhea" id="RHEA:21256"/>
        <dbReference type="ChEBI" id="CHEBI:43474"/>
        <dbReference type="ChEBI" id="CHEBI:57701"/>
        <dbReference type="ChEBI" id="CHEBI:58702"/>
        <dbReference type="ChEBI" id="CHEBI:145989"/>
        <dbReference type="EC" id="2.5.1.19"/>
    </reaction>
    <physiologicalReaction direction="left-to-right" evidence="7">
        <dbReference type="Rhea" id="RHEA:21257"/>
    </physiologicalReaction>
</comment>
<dbReference type="GO" id="GO:0008652">
    <property type="term" value="P:amino acid biosynthetic process"/>
    <property type="evidence" value="ECO:0007669"/>
    <property type="project" value="UniProtKB-KW"/>
</dbReference>
<evidence type="ECO:0000256" key="7">
    <source>
        <dbReference type="ARBA" id="ARBA00044633"/>
    </source>
</evidence>
<comment type="similarity">
    <text evidence="2 8">Belongs to the EPSP synthase family.</text>
</comment>
<reference evidence="10 11" key="1">
    <citation type="submission" date="2017-08" db="EMBL/GenBank/DDBJ databases">
        <title>Infants hospitalized years apart are colonized by the same room-sourced microbial strains.</title>
        <authorList>
            <person name="Brooks B."/>
            <person name="Olm M.R."/>
            <person name="Firek B.A."/>
            <person name="Baker R."/>
            <person name="Thomas B.C."/>
            <person name="Morowitz M.J."/>
            <person name="Banfield J.F."/>
        </authorList>
    </citation>
    <scope>NUCLEOTIDE SEQUENCE [LARGE SCALE GENOMIC DNA]</scope>
    <source>
        <strain evidence="10">S2_018_000_R2_104</strain>
    </source>
</reference>
<evidence type="ECO:0000256" key="8">
    <source>
        <dbReference type="HAMAP-Rule" id="MF_00210"/>
    </source>
</evidence>
<comment type="pathway">
    <text evidence="1 8">Metabolic intermediate biosynthesis; chorismate biosynthesis; chorismate from D-erythrose 4-phosphate and phosphoenolpyruvate: step 6/7.</text>
</comment>
<evidence type="ECO:0000256" key="1">
    <source>
        <dbReference type="ARBA" id="ARBA00004811"/>
    </source>
</evidence>
<comment type="function">
    <text evidence="8">Catalyzes the transfer of the enolpyruvyl moiety of phosphoenolpyruvate (PEP) to the 5-hydroxyl of shikimate-3-phosphate (S3P) to produce enolpyruvyl shikimate-3-phosphate and inorganic phosphate.</text>
</comment>
<dbReference type="PROSITE" id="PS00885">
    <property type="entry name" value="EPSP_SYNTHASE_2"/>
    <property type="match status" value="1"/>
</dbReference>